<dbReference type="Gene3D" id="1.10.260.40">
    <property type="entry name" value="lambda repressor-like DNA-binding domains"/>
    <property type="match status" value="1"/>
</dbReference>
<evidence type="ECO:0000313" key="3">
    <source>
        <dbReference type="EMBL" id="GLR16519.1"/>
    </source>
</evidence>
<name>A0AA37SN72_9BACT</name>
<feature type="domain" description="HTH cro/C1-type" evidence="2">
    <location>
        <begin position="5"/>
        <end position="59"/>
    </location>
</feature>
<dbReference type="PANTHER" id="PTHR46558">
    <property type="entry name" value="TRACRIPTIONAL REGULATORY PROTEIN-RELATED-RELATED"/>
    <property type="match status" value="1"/>
</dbReference>
<dbReference type="CDD" id="cd00093">
    <property type="entry name" value="HTH_XRE"/>
    <property type="match status" value="1"/>
</dbReference>
<proteinExistence type="predicted"/>
<protein>
    <submittedName>
        <fullName evidence="3">Transcriptional regulator</fullName>
    </submittedName>
</protein>
<dbReference type="PROSITE" id="PS50943">
    <property type="entry name" value="HTH_CROC1"/>
    <property type="match status" value="1"/>
</dbReference>
<dbReference type="InterPro" id="IPR010982">
    <property type="entry name" value="Lambda_DNA-bd_dom_sf"/>
</dbReference>
<evidence type="ECO:0000256" key="1">
    <source>
        <dbReference type="ARBA" id="ARBA00023125"/>
    </source>
</evidence>
<reference evidence="3" key="2">
    <citation type="submission" date="2023-01" db="EMBL/GenBank/DDBJ databases">
        <title>Draft genome sequence of Portibacter lacus strain NBRC 108769.</title>
        <authorList>
            <person name="Sun Q."/>
            <person name="Mori K."/>
        </authorList>
    </citation>
    <scope>NUCLEOTIDE SEQUENCE</scope>
    <source>
        <strain evidence="3">NBRC 108769</strain>
    </source>
</reference>
<keyword evidence="4" id="KW-1185">Reference proteome</keyword>
<reference evidence="3" key="1">
    <citation type="journal article" date="2014" name="Int. J. Syst. Evol. Microbiol.">
        <title>Complete genome sequence of Corynebacterium casei LMG S-19264T (=DSM 44701T), isolated from a smear-ripened cheese.</title>
        <authorList>
            <consortium name="US DOE Joint Genome Institute (JGI-PGF)"/>
            <person name="Walter F."/>
            <person name="Albersmeier A."/>
            <person name="Kalinowski J."/>
            <person name="Ruckert C."/>
        </authorList>
    </citation>
    <scope>NUCLEOTIDE SEQUENCE</scope>
    <source>
        <strain evidence="3">NBRC 108769</strain>
    </source>
</reference>
<dbReference type="AlphaFoldDB" id="A0AA37SN72"/>
<dbReference type="Pfam" id="PF01381">
    <property type="entry name" value="HTH_3"/>
    <property type="match status" value="1"/>
</dbReference>
<dbReference type="InterPro" id="IPR001387">
    <property type="entry name" value="Cro/C1-type_HTH"/>
</dbReference>
<comment type="caution">
    <text evidence="3">The sequence shown here is derived from an EMBL/GenBank/DDBJ whole genome shotgun (WGS) entry which is preliminary data.</text>
</comment>
<accession>A0AA37SN72</accession>
<dbReference type="EMBL" id="BSOH01000005">
    <property type="protein sequence ID" value="GLR16519.1"/>
    <property type="molecule type" value="Genomic_DNA"/>
</dbReference>
<gene>
    <name evidence="3" type="ORF">GCM10007940_11340</name>
</gene>
<dbReference type="GO" id="GO:0003677">
    <property type="term" value="F:DNA binding"/>
    <property type="evidence" value="ECO:0007669"/>
    <property type="project" value="UniProtKB-KW"/>
</dbReference>
<evidence type="ECO:0000313" key="4">
    <source>
        <dbReference type="Proteomes" id="UP001156666"/>
    </source>
</evidence>
<sequence>MRNRLKVERAELNITQDDLAKKIGVSRQTINSIEKNRYVPSTILALKLSKVFDKNVNELFILEDEDFGTNTQK</sequence>
<organism evidence="3 4">
    <name type="scientific">Portibacter lacus</name>
    <dbReference type="NCBI Taxonomy" id="1099794"/>
    <lineage>
        <taxon>Bacteria</taxon>
        <taxon>Pseudomonadati</taxon>
        <taxon>Bacteroidota</taxon>
        <taxon>Saprospiria</taxon>
        <taxon>Saprospirales</taxon>
        <taxon>Haliscomenobacteraceae</taxon>
        <taxon>Portibacter</taxon>
    </lineage>
</organism>
<dbReference type="RefSeq" id="WP_235293321.1">
    <property type="nucleotide sequence ID" value="NZ_BSOH01000005.1"/>
</dbReference>
<dbReference type="PANTHER" id="PTHR46558:SF4">
    <property type="entry name" value="DNA-BIDING PHAGE PROTEIN"/>
    <property type="match status" value="1"/>
</dbReference>
<dbReference type="SMART" id="SM00530">
    <property type="entry name" value="HTH_XRE"/>
    <property type="match status" value="1"/>
</dbReference>
<dbReference type="Proteomes" id="UP001156666">
    <property type="component" value="Unassembled WGS sequence"/>
</dbReference>
<keyword evidence="1" id="KW-0238">DNA-binding</keyword>
<dbReference type="SUPFAM" id="SSF47413">
    <property type="entry name" value="lambda repressor-like DNA-binding domains"/>
    <property type="match status" value="1"/>
</dbReference>
<evidence type="ECO:0000259" key="2">
    <source>
        <dbReference type="PROSITE" id="PS50943"/>
    </source>
</evidence>